<dbReference type="SUPFAM" id="SSF57879">
    <property type="entry name" value="Zinc domain conserved in yeast copper-regulated transcription factors"/>
    <property type="match status" value="1"/>
</dbReference>
<sequence>MILIDDAKYSCMECIRGHRSSLCRHHTRPLLQVRSKGRPNVHANGNPNHRIAVFAEEIDKNNSNSTGNNKGNCENKKTPVVILKASPKQVIDLNNGRIIGPYQEDITIDESSKPPLPIINSNSFINTTSCCLNGISKPKKSCGCCSNKTNKNINKLKILKTYLKKHMKPENECKFVEYSNLIQIKKENDDEDQNRGSKHSIVIDNDNDKDNGKIKPANDSLLYDVVKIPSCSIPGSCGCDSNCACEGCFVHGNVNVNELNNNQFSNLINYANNNEIRMPQDIMSNYANKLSDMTRGQMYNGISKGITNSGADMNNVFANNILETNNSTIYANSHSHLGNFENEDLLTSSTNSTSTNLTQSNDMSMLNGQMYNLQTDISQQHPNQNHSQRLMQAPLQGYGQEQAPGGPQIEKDIESKTCSCSNDCDCFNCETHGIINGMKLDDIFNHMVPADYKDLINSIGVDRDGANTSNILIVAPMINSSSENVSSNSSENLDADLTNRKASSCCGR</sequence>
<protein>
    <recommendedName>
        <fullName evidence="9">Copper-fist domain-containing protein</fullName>
    </recommendedName>
</protein>
<keyword evidence="2" id="KW-0479">Metal-binding</keyword>
<dbReference type="AlphaFoldDB" id="A0A0V1Q2L9"/>
<evidence type="ECO:0000313" key="10">
    <source>
        <dbReference type="EMBL" id="KSA02707.1"/>
    </source>
</evidence>
<dbReference type="GO" id="GO:0005634">
    <property type="term" value="C:nucleus"/>
    <property type="evidence" value="ECO:0007669"/>
    <property type="project" value="UniProtKB-SubCell"/>
</dbReference>
<dbReference type="InterPro" id="IPR036395">
    <property type="entry name" value="Cu_fist_DNA-bd_dom_sf"/>
</dbReference>
<dbReference type="GO" id="GO:0000981">
    <property type="term" value="F:DNA-binding transcription factor activity, RNA polymerase II-specific"/>
    <property type="evidence" value="ECO:0007669"/>
    <property type="project" value="TreeGrafter"/>
</dbReference>
<gene>
    <name evidence="10" type="ORF">AC631_01507</name>
</gene>
<evidence type="ECO:0000256" key="2">
    <source>
        <dbReference type="ARBA" id="ARBA00022723"/>
    </source>
</evidence>
<proteinExistence type="predicted"/>
<dbReference type="InterPro" id="IPR051763">
    <property type="entry name" value="Copper_Homeo_Regul"/>
</dbReference>
<dbReference type="SMART" id="SM00412">
    <property type="entry name" value="Cu_FIST"/>
    <property type="match status" value="1"/>
</dbReference>
<keyword evidence="3" id="KW-0862">Zinc</keyword>
<dbReference type="GO" id="GO:0006879">
    <property type="term" value="P:intracellular iron ion homeostasis"/>
    <property type="evidence" value="ECO:0007669"/>
    <property type="project" value="TreeGrafter"/>
</dbReference>
<dbReference type="InterPro" id="IPR001083">
    <property type="entry name" value="Cu_fist_DNA-bd_dom"/>
</dbReference>
<comment type="subcellular location">
    <subcellularLocation>
        <location evidence="1">Nucleus</location>
    </subcellularLocation>
</comment>
<evidence type="ECO:0000256" key="6">
    <source>
        <dbReference type="ARBA" id="ARBA00023163"/>
    </source>
</evidence>
<dbReference type="RefSeq" id="XP_015468809.1">
    <property type="nucleotide sequence ID" value="XM_015610337.1"/>
</dbReference>
<evidence type="ECO:0000256" key="3">
    <source>
        <dbReference type="ARBA" id="ARBA00022833"/>
    </source>
</evidence>
<evidence type="ECO:0000256" key="1">
    <source>
        <dbReference type="ARBA" id="ARBA00004123"/>
    </source>
</evidence>
<keyword evidence="5" id="KW-0805">Transcription regulation</keyword>
<feature type="domain" description="Copper-fist" evidence="9">
    <location>
        <begin position="1"/>
        <end position="40"/>
    </location>
</feature>
<dbReference type="PANTHER" id="PTHR28088:SF5">
    <property type="entry name" value="TRANSCRIPTIONAL ACTIVATOR HAA1-RELATED"/>
    <property type="match status" value="1"/>
</dbReference>
<evidence type="ECO:0000256" key="5">
    <source>
        <dbReference type="ARBA" id="ARBA00023015"/>
    </source>
</evidence>
<dbReference type="OrthoDB" id="5600085at2759"/>
<evidence type="ECO:0000259" key="9">
    <source>
        <dbReference type="PROSITE" id="PS50073"/>
    </source>
</evidence>
<keyword evidence="7" id="KW-0539">Nucleus</keyword>
<organism evidence="10 11">
    <name type="scientific">Debaryomyces fabryi</name>
    <dbReference type="NCBI Taxonomy" id="58627"/>
    <lineage>
        <taxon>Eukaryota</taxon>
        <taxon>Fungi</taxon>
        <taxon>Dikarya</taxon>
        <taxon>Ascomycota</taxon>
        <taxon>Saccharomycotina</taxon>
        <taxon>Pichiomycetes</taxon>
        <taxon>Debaryomycetaceae</taxon>
        <taxon>Debaryomyces</taxon>
    </lineage>
</organism>
<dbReference type="FunFam" id="3.90.430.10:FF:000001">
    <property type="entry name" value="Copper fist DNA-binding protein"/>
    <property type="match status" value="1"/>
</dbReference>
<evidence type="ECO:0000256" key="7">
    <source>
        <dbReference type="ARBA" id="ARBA00023242"/>
    </source>
</evidence>
<comment type="caution">
    <text evidence="10">The sequence shown here is derived from an EMBL/GenBank/DDBJ whole genome shotgun (WGS) entry which is preliminary data.</text>
</comment>
<dbReference type="PROSITE" id="PS50073">
    <property type="entry name" value="COPPER_FIST_2"/>
    <property type="match status" value="1"/>
</dbReference>
<evidence type="ECO:0000313" key="11">
    <source>
        <dbReference type="Proteomes" id="UP000054251"/>
    </source>
</evidence>
<dbReference type="GO" id="GO:0000978">
    <property type="term" value="F:RNA polymerase II cis-regulatory region sequence-specific DNA binding"/>
    <property type="evidence" value="ECO:0007669"/>
    <property type="project" value="TreeGrafter"/>
</dbReference>
<keyword evidence="11" id="KW-1185">Reference proteome</keyword>
<accession>A0A0V1Q2L9</accession>
<evidence type="ECO:0000256" key="8">
    <source>
        <dbReference type="SAM" id="MobiDB-lite"/>
    </source>
</evidence>
<dbReference type="Proteomes" id="UP000054251">
    <property type="component" value="Unassembled WGS sequence"/>
</dbReference>
<feature type="region of interest" description="Disordered" evidence="8">
    <location>
        <begin position="188"/>
        <end position="211"/>
    </location>
</feature>
<dbReference type="SMART" id="SM01090">
    <property type="entry name" value="Copper-fist"/>
    <property type="match status" value="1"/>
</dbReference>
<dbReference type="GO" id="GO:0045944">
    <property type="term" value="P:positive regulation of transcription by RNA polymerase II"/>
    <property type="evidence" value="ECO:0007669"/>
    <property type="project" value="TreeGrafter"/>
</dbReference>
<dbReference type="PRINTS" id="PR00617">
    <property type="entry name" value="COPPERFIST"/>
</dbReference>
<dbReference type="Pfam" id="PF00649">
    <property type="entry name" value="Copper-fist"/>
    <property type="match status" value="1"/>
</dbReference>
<name>A0A0V1Q2L9_9ASCO</name>
<dbReference type="PANTHER" id="PTHR28088">
    <property type="entry name" value="TRANSCRIPTIONAL ACTIVATOR HAA1-RELATED"/>
    <property type="match status" value="1"/>
</dbReference>
<dbReference type="Gene3D" id="3.90.430.10">
    <property type="entry name" value="Copper fist DNA-binding domain"/>
    <property type="match status" value="1"/>
</dbReference>
<keyword evidence="4" id="KW-0186">Copper</keyword>
<dbReference type="GO" id="GO:0006878">
    <property type="term" value="P:intracellular copper ion homeostasis"/>
    <property type="evidence" value="ECO:0007669"/>
    <property type="project" value="TreeGrafter"/>
</dbReference>
<keyword evidence="6" id="KW-0804">Transcription</keyword>
<reference evidence="10 11" key="1">
    <citation type="submission" date="2015-11" db="EMBL/GenBank/DDBJ databases">
        <title>The genome of Debaryomyces fabryi.</title>
        <authorList>
            <person name="Tafer H."/>
            <person name="Lopandic K."/>
        </authorList>
    </citation>
    <scope>NUCLEOTIDE SEQUENCE [LARGE SCALE GENOMIC DNA]</scope>
    <source>
        <strain evidence="10 11">CBS 789</strain>
    </source>
</reference>
<dbReference type="GeneID" id="26838516"/>
<evidence type="ECO:0000256" key="4">
    <source>
        <dbReference type="ARBA" id="ARBA00023008"/>
    </source>
</evidence>
<dbReference type="GO" id="GO:0005507">
    <property type="term" value="F:copper ion binding"/>
    <property type="evidence" value="ECO:0007669"/>
    <property type="project" value="InterPro"/>
</dbReference>
<dbReference type="EMBL" id="LMYN01000021">
    <property type="protein sequence ID" value="KSA02707.1"/>
    <property type="molecule type" value="Genomic_DNA"/>
</dbReference>